<accession>Q8N8X8</accession>
<feature type="compositionally biased region" description="Low complexity" evidence="1">
    <location>
        <begin position="75"/>
        <end position="87"/>
    </location>
</feature>
<dbReference type="AlphaFoldDB" id="Q8N8X8"/>
<sequence>MDPASGEGEGRGWGGRRRRRGLFFILASPFPPHLRAAAARRAGPGCGGESSGQASRPGPVPAPAPAPSPRRRRAPAAGLPLPSRLAAFSKHRRGSAAASGRAPSRAEDRRPSRASPARPALFAAPARRDVRLGRRIFGRVRAGVMLFAPPRVAPNAGYWVGGCGWKALRWRWAWPVARAGGAVARRAPSFSRRGRRPPRTSR</sequence>
<name>Q8N8X8_HUMAN</name>
<reference evidence="2" key="1">
    <citation type="journal article" date="2004" name="Nat. Genet.">
        <title>Complete sequencing and characterization of 21,243 full-length human cDNAs.</title>
        <authorList>
            <person name="Ota T."/>
            <person name="Suzuki Y."/>
            <person name="Nishikawa T."/>
            <person name="Otsuki T."/>
            <person name="Sugiyama T."/>
            <person name="Irie R."/>
            <person name="Wakamatsu A."/>
            <person name="Hayashi K."/>
            <person name="Sato H."/>
            <person name="Nagai K."/>
            <person name="Kimura K."/>
            <person name="Makita H."/>
            <person name="Sekine M."/>
            <person name="Obayashi M."/>
            <person name="Nishi T."/>
            <person name="Shibahara T."/>
            <person name="Tanaka T."/>
            <person name="Ishii S."/>
            <person name="Yamamoto J."/>
            <person name="Saito K."/>
            <person name="Kawai Y."/>
            <person name="Isono Y."/>
            <person name="Nakamura Y."/>
            <person name="Nagahari K."/>
            <person name="Murakami K."/>
            <person name="Yasuda T."/>
            <person name="Iwayanagi T."/>
            <person name="Wagatsuma M."/>
            <person name="Shiratori A."/>
            <person name="Sudo H."/>
            <person name="Hosoiri T."/>
            <person name="Kaku Y."/>
            <person name="Kodaira H."/>
            <person name="Kondo H."/>
            <person name="Sugawara M."/>
            <person name="Takahashi M."/>
            <person name="Kanda K."/>
            <person name="Yokoi T."/>
            <person name="Furuya T."/>
            <person name="Kikkawa E."/>
            <person name="Omura Y."/>
            <person name="Abe K."/>
            <person name="Kamihara K."/>
            <person name="Katsuta N."/>
            <person name="Sato K."/>
            <person name="Tanikawa M."/>
            <person name="Yamazaki M."/>
            <person name="Ninomiya K."/>
            <person name="Ishibashi T."/>
            <person name="Yamashita H."/>
            <person name="Murakawa K."/>
            <person name="Fujimori K."/>
            <person name="Tanai H."/>
            <person name="Kimata M."/>
            <person name="Watanabe M."/>
            <person name="Hiraoka S."/>
            <person name="Chiba Y."/>
            <person name="Ishida S."/>
            <person name="Ono Y."/>
            <person name="Takiguchi S."/>
            <person name="Watanabe S."/>
            <person name="Yosida M."/>
            <person name="Hotuta T."/>
            <person name="Kusano J."/>
            <person name="Kanehori K."/>
            <person name="Takahashi-Fujii A."/>
            <person name="Hara H."/>
            <person name="Tanase T."/>
            <person name="Nomura Y."/>
            <person name="Togiya S."/>
            <person name="Komai F."/>
            <person name="Hara R."/>
            <person name="Takeuchi K."/>
            <person name="Arita M."/>
            <person name="Imose N."/>
            <person name="Musashino K."/>
            <person name="Yuuki H."/>
            <person name="Oshima A."/>
            <person name="Sasaki N."/>
            <person name="Aotsuka S."/>
            <person name="Yoshikawa Y."/>
            <person name="Matsunawa H."/>
            <person name="Ichihara T."/>
            <person name="Shiohata N."/>
            <person name="Sano S."/>
            <person name="Moriya S."/>
            <person name="Momiyama H."/>
            <person name="Satoh N."/>
            <person name="Takami S."/>
            <person name="Terashima Y."/>
            <person name="Suzuki O."/>
            <person name="Nakagawa S."/>
            <person name="Senoh A."/>
            <person name="Mizoguchi H."/>
            <person name="Goto Y."/>
            <person name="Shimizu F."/>
            <person name="Wakebe H."/>
            <person name="Hishigaki H."/>
            <person name="Watanabe T."/>
            <person name="Sugiyama A."/>
            <person name="Takemoto M."/>
            <person name="Kawakami B."/>
            <person name="Yamazaki M."/>
            <person name="Watanabe K."/>
            <person name="Kumagai A."/>
            <person name="Itakura S."/>
            <person name="Fukuzumi Y."/>
            <person name="Fujimori Y."/>
            <person name="Komiyama M."/>
            <person name="Tashiro H."/>
            <person name="Tanigami A."/>
            <person name="Fujiwara T."/>
            <person name="Ono T."/>
            <person name="Yamada K."/>
            <person name="Fujii Y."/>
            <person name="Ozaki K."/>
            <person name="Hirao M."/>
            <person name="Ohmori Y."/>
            <person name="Kawabata A."/>
            <person name="Hikiji T."/>
            <person name="Kobatake N."/>
            <person name="Inagaki H."/>
            <person name="Ikema Y."/>
            <person name="Okamoto S."/>
            <person name="Okitani R."/>
            <person name="Kawakami T."/>
            <person name="Noguchi S."/>
            <person name="Itoh T."/>
            <person name="Shigeta K."/>
            <person name="Senba T."/>
            <person name="Matsumura K."/>
            <person name="Nakajima Y."/>
            <person name="Mizuno T."/>
            <person name="Morinaga M."/>
            <person name="Sasaki M."/>
            <person name="Togashi T."/>
            <person name="Oyama M."/>
            <person name="Hata H."/>
            <person name="Watanabe M."/>
            <person name="Komatsu T."/>
            <person name="Mizushima-Sugano J."/>
            <person name="Satoh T."/>
            <person name="Shirai Y."/>
            <person name="Takahashi Y."/>
            <person name="Nakagawa K."/>
            <person name="Okumura K."/>
            <person name="Nagase T."/>
            <person name="Nomura N."/>
            <person name="Kikuchi H."/>
            <person name="Masuho Y."/>
            <person name="Yamashita R."/>
            <person name="Nakai K."/>
            <person name="Yada T."/>
            <person name="Nakamura Y."/>
            <person name="Ohara O."/>
            <person name="Isogai T."/>
            <person name="Sugano S."/>
        </authorList>
    </citation>
    <scope>NUCLEOTIDE SEQUENCE</scope>
    <source>
        <tissue evidence="2">Kidney</tissue>
    </source>
</reference>
<proteinExistence type="evidence at transcript level"/>
<protein>
    <submittedName>
        <fullName evidence="2">cDNA FLJ38717 fis, clone KIDNE2009647</fullName>
    </submittedName>
</protein>
<evidence type="ECO:0000256" key="1">
    <source>
        <dbReference type="SAM" id="MobiDB-lite"/>
    </source>
</evidence>
<feature type="region of interest" description="Disordered" evidence="1">
    <location>
        <begin position="35"/>
        <end position="120"/>
    </location>
</feature>
<dbReference type="EMBL" id="AK096036">
    <property type="protein sequence ID" value="BAC04683.1"/>
    <property type="molecule type" value="mRNA"/>
</dbReference>
<evidence type="ECO:0000313" key="2">
    <source>
        <dbReference type="EMBL" id="BAC04683.1"/>
    </source>
</evidence>
<feature type="compositionally biased region" description="Pro residues" evidence="1">
    <location>
        <begin position="58"/>
        <end position="68"/>
    </location>
</feature>
<organism evidence="2">
    <name type="scientific">Homo sapiens</name>
    <name type="common">Human</name>
    <dbReference type="NCBI Taxonomy" id="9606"/>
    <lineage>
        <taxon>Eukaryota</taxon>
        <taxon>Metazoa</taxon>
        <taxon>Chordata</taxon>
        <taxon>Craniata</taxon>
        <taxon>Vertebrata</taxon>
        <taxon>Euteleostomi</taxon>
        <taxon>Mammalia</taxon>
        <taxon>Eutheria</taxon>
        <taxon>Euarchontoglires</taxon>
        <taxon>Primates</taxon>
        <taxon>Haplorrhini</taxon>
        <taxon>Catarrhini</taxon>
        <taxon>Hominidae</taxon>
        <taxon>Homo</taxon>
    </lineage>
</organism>